<dbReference type="Gene3D" id="3.40.50.12780">
    <property type="entry name" value="N-terminal domain of ligase-like"/>
    <property type="match status" value="1"/>
</dbReference>
<keyword evidence="4" id="KW-1185">Reference proteome</keyword>
<dbReference type="InterPro" id="IPR000873">
    <property type="entry name" value="AMP-dep_synth/lig_dom"/>
</dbReference>
<evidence type="ECO:0000259" key="1">
    <source>
        <dbReference type="Pfam" id="PF00501"/>
    </source>
</evidence>
<protein>
    <submittedName>
        <fullName evidence="3">Acyl-CoA synthetase (AMP-forming)/AMP-acid ligase II</fullName>
    </submittedName>
</protein>
<evidence type="ECO:0000259" key="2">
    <source>
        <dbReference type="Pfam" id="PF13193"/>
    </source>
</evidence>
<dbReference type="Pfam" id="PF13193">
    <property type="entry name" value="AMP-binding_C"/>
    <property type="match status" value="1"/>
</dbReference>
<reference evidence="3 4" key="1">
    <citation type="submission" date="2016-10" db="EMBL/GenBank/DDBJ databases">
        <authorList>
            <person name="de Groot N.N."/>
        </authorList>
    </citation>
    <scope>NUCLEOTIDE SEQUENCE [LARGE SCALE GENOMIC DNA]</scope>
    <source>
        <strain evidence="3 4">DSM 100674</strain>
    </source>
</reference>
<accession>A0A1H7XG89</accession>
<feature type="domain" description="AMP-binding enzyme C-terminal" evidence="2">
    <location>
        <begin position="426"/>
        <end position="500"/>
    </location>
</feature>
<dbReference type="InterPro" id="IPR020845">
    <property type="entry name" value="AMP-binding_CS"/>
</dbReference>
<organism evidence="3 4">
    <name type="scientific">Roseovarius azorensis</name>
    <dbReference type="NCBI Taxonomy" id="1287727"/>
    <lineage>
        <taxon>Bacteria</taxon>
        <taxon>Pseudomonadati</taxon>
        <taxon>Pseudomonadota</taxon>
        <taxon>Alphaproteobacteria</taxon>
        <taxon>Rhodobacterales</taxon>
        <taxon>Roseobacteraceae</taxon>
        <taxon>Roseovarius</taxon>
    </lineage>
</organism>
<dbReference type="Gene3D" id="3.30.300.30">
    <property type="match status" value="1"/>
</dbReference>
<evidence type="ECO:0000313" key="4">
    <source>
        <dbReference type="Proteomes" id="UP000199582"/>
    </source>
</evidence>
<keyword evidence="3" id="KW-0436">Ligase</keyword>
<dbReference type="InterPro" id="IPR045851">
    <property type="entry name" value="AMP-bd_C_sf"/>
</dbReference>
<dbReference type="InterPro" id="IPR025110">
    <property type="entry name" value="AMP-bd_C"/>
</dbReference>
<evidence type="ECO:0000313" key="3">
    <source>
        <dbReference type="EMBL" id="SEM32228.1"/>
    </source>
</evidence>
<dbReference type="PROSITE" id="PS00455">
    <property type="entry name" value="AMP_BINDING"/>
    <property type="match status" value="1"/>
</dbReference>
<gene>
    <name evidence="3" type="ORF">SAMN05443999_12019</name>
</gene>
<dbReference type="PANTHER" id="PTHR43767:SF1">
    <property type="entry name" value="NONRIBOSOMAL PEPTIDE SYNTHASE PES1 (EUROFUNG)-RELATED"/>
    <property type="match status" value="1"/>
</dbReference>
<dbReference type="RefSeq" id="WP_093039265.1">
    <property type="nucleotide sequence ID" value="NZ_FOAG01000020.1"/>
</dbReference>
<dbReference type="AlphaFoldDB" id="A0A1H7XG89"/>
<dbReference type="Pfam" id="PF00501">
    <property type="entry name" value="AMP-binding"/>
    <property type="match status" value="1"/>
</dbReference>
<dbReference type="EMBL" id="FOAG01000020">
    <property type="protein sequence ID" value="SEM32228.1"/>
    <property type="molecule type" value="Genomic_DNA"/>
</dbReference>
<dbReference type="SUPFAM" id="SSF56801">
    <property type="entry name" value="Acetyl-CoA synthetase-like"/>
    <property type="match status" value="1"/>
</dbReference>
<dbReference type="PANTHER" id="PTHR43767">
    <property type="entry name" value="LONG-CHAIN-FATTY-ACID--COA LIGASE"/>
    <property type="match status" value="1"/>
</dbReference>
<sequence>MIRADLIAPIAELLEMQAATYPDKVAFEDGHRSVNYAALAREVTNLAGHYKASGLKPGGAVGVWLPNSVDWVVSVLAAIRAGGTAVPIAFDAKQSEVAYRVEDAGIAVMVTAPSKADIVSGLEGGIRPQRVILNGPGGAEADGVTNLTYLCATPAEIELPADDIDAVSMIVYTSGTTGQPKGVMLSTRSMLWVNAACWAPIFEMGPEDRILSPLPLFHSYALNICVLSILANGASEYIMDRFSTAEAMELLEKGRFTKMPAVPTMFHYLMLAAKEQGRNPFHSVTRCVSAGAILAASLNEAFETEFGVELLDGYGITETSTMVTMNWPGSVRLPGSCGLPLPGLAVRLVDFEGRDVAFGEEGELIVRGPNVMKGYHNKPEATESALKGGWYRTGDLARMDASGFLTITGRLKELIIRGGQNIAPVEIEETVQKLPGVRDCAVVGVPHETLGEVPVAFIVPDADMPVLDDVREFCGRTLSSYKLPADAVAVAEIPRTGSGKIMRFRLRDFYVESREKAGA</sequence>
<feature type="domain" description="AMP-dependent synthetase/ligase" evidence="1">
    <location>
        <begin position="14"/>
        <end position="376"/>
    </location>
</feature>
<dbReference type="Proteomes" id="UP000199582">
    <property type="component" value="Unassembled WGS sequence"/>
</dbReference>
<dbReference type="STRING" id="1287727.SAMN05443999_12019"/>
<dbReference type="GO" id="GO:0016878">
    <property type="term" value="F:acid-thiol ligase activity"/>
    <property type="evidence" value="ECO:0007669"/>
    <property type="project" value="UniProtKB-ARBA"/>
</dbReference>
<name>A0A1H7XG89_9RHOB</name>
<proteinExistence type="predicted"/>
<dbReference type="InterPro" id="IPR050237">
    <property type="entry name" value="ATP-dep_AMP-bd_enzyme"/>
</dbReference>
<dbReference type="OrthoDB" id="9803968at2"/>
<dbReference type="InterPro" id="IPR042099">
    <property type="entry name" value="ANL_N_sf"/>
</dbReference>